<dbReference type="OrthoDB" id="5421290at2759"/>
<dbReference type="Proteomes" id="UP000078237">
    <property type="component" value="Unassembled WGS sequence"/>
</dbReference>
<protein>
    <recommendedName>
        <fullName evidence="4">Extracellular membrane protein CFEM domain-containing protein</fullName>
    </recommendedName>
</protein>
<name>A0A175VNV1_9PEZI</name>
<evidence type="ECO:0000256" key="1">
    <source>
        <dbReference type="SAM" id="MobiDB-lite"/>
    </source>
</evidence>
<feature type="compositionally biased region" description="Polar residues" evidence="1">
    <location>
        <begin position="83"/>
        <end position="95"/>
    </location>
</feature>
<feature type="region of interest" description="Disordered" evidence="1">
    <location>
        <begin position="74"/>
        <end position="95"/>
    </location>
</feature>
<dbReference type="AlphaFoldDB" id="A0A175VNV1"/>
<feature type="non-terminal residue" evidence="2">
    <location>
        <position position="95"/>
    </location>
</feature>
<evidence type="ECO:0000313" key="2">
    <source>
        <dbReference type="EMBL" id="KXX73063.1"/>
    </source>
</evidence>
<dbReference type="EMBL" id="LCTW02000556">
    <property type="protein sequence ID" value="KXX73063.1"/>
    <property type="molecule type" value="Genomic_DNA"/>
</dbReference>
<keyword evidence="3" id="KW-1185">Reference proteome</keyword>
<comment type="caution">
    <text evidence="2">The sequence shown here is derived from an EMBL/GenBank/DDBJ whole genome shotgun (WGS) entry which is preliminary data.</text>
</comment>
<accession>A0A175VNV1</accession>
<sequence length="95" mass="9675">MSRPPDGGTNLPRVLQCSATPVYNDCFCRADLTAEANDHLTACVNTWCTGNTAAIASAVSLYESYCNAARQAVPTDAAGGDGSQTTATPGGSSTN</sequence>
<proteinExistence type="predicted"/>
<evidence type="ECO:0008006" key="4">
    <source>
        <dbReference type="Google" id="ProtNLM"/>
    </source>
</evidence>
<reference evidence="2 3" key="1">
    <citation type="journal article" date="2016" name="Genome Announc.">
        <title>Genome Sequence of Madurella mycetomatis mm55, Isolated from a Human Mycetoma Case in Sudan.</title>
        <authorList>
            <person name="Smit S."/>
            <person name="Derks M.F."/>
            <person name="Bervoets S."/>
            <person name="Fahal A."/>
            <person name="van Leeuwen W."/>
            <person name="van Belkum A."/>
            <person name="van de Sande W.W."/>
        </authorList>
    </citation>
    <scope>NUCLEOTIDE SEQUENCE [LARGE SCALE GENOMIC DNA]</scope>
    <source>
        <strain evidence="3">mm55</strain>
    </source>
</reference>
<evidence type="ECO:0000313" key="3">
    <source>
        <dbReference type="Proteomes" id="UP000078237"/>
    </source>
</evidence>
<dbReference type="STRING" id="100816.A0A175VNV1"/>
<gene>
    <name evidence="2" type="ORF">MMYC01_210525</name>
</gene>
<dbReference type="VEuPathDB" id="FungiDB:MMYC01_210525"/>
<organism evidence="2 3">
    <name type="scientific">Madurella mycetomatis</name>
    <dbReference type="NCBI Taxonomy" id="100816"/>
    <lineage>
        <taxon>Eukaryota</taxon>
        <taxon>Fungi</taxon>
        <taxon>Dikarya</taxon>
        <taxon>Ascomycota</taxon>
        <taxon>Pezizomycotina</taxon>
        <taxon>Sordariomycetes</taxon>
        <taxon>Sordariomycetidae</taxon>
        <taxon>Sordariales</taxon>
        <taxon>Sordariales incertae sedis</taxon>
        <taxon>Madurella</taxon>
    </lineage>
</organism>